<dbReference type="InterPro" id="IPR000253">
    <property type="entry name" value="FHA_dom"/>
</dbReference>
<feature type="compositionally biased region" description="Acidic residues" evidence="1">
    <location>
        <begin position="390"/>
        <end position="406"/>
    </location>
</feature>
<feature type="compositionally biased region" description="Low complexity" evidence="1">
    <location>
        <begin position="428"/>
        <end position="443"/>
    </location>
</feature>
<feature type="compositionally biased region" description="Low complexity" evidence="1">
    <location>
        <begin position="59"/>
        <end position="73"/>
    </location>
</feature>
<evidence type="ECO:0000256" key="1">
    <source>
        <dbReference type="SAM" id="MobiDB-lite"/>
    </source>
</evidence>
<dbReference type="InterPro" id="IPR008984">
    <property type="entry name" value="SMAD_FHA_dom_sf"/>
</dbReference>
<feature type="compositionally biased region" description="Low complexity" evidence="1">
    <location>
        <begin position="407"/>
        <end position="416"/>
    </location>
</feature>
<protein>
    <submittedName>
        <fullName evidence="3">SMAD/FHA domain</fullName>
    </submittedName>
</protein>
<proteinExistence type="predicted"/>
<sequence>MFNPSSPTVSHSTFQRSLPPSSPSLSFNHQSNAGDVLPTFIKPSARPSVKRAGLATPAPSSSSPIGKSKSSSIRILGSTKTVSTAEKKRKLTTTGKGDGIRRLKVKVTDGYVSPATSSPVQKRSETFLKGRRVLDREDEEEKEDEDGDKTEDPLSEIDLGSRPFSSSVSPAPVSPVPISRSASSLVSPSSFFAGSGNNPLKSRPSTRLTTERTLQVFPKEFLQCSLPVLHSSDSGSLSSVTQLILFGRTHQPSNPLNKPTLLSPSSSTRLDFSSFTSSSTPERYVFSLPRGSPHASRQHVLLSRSSQYPHLITLRILSRNGARINGKRVLQGNIVVCDLEKQGEVRVSEPEGKERILRKGKGGRQDCLRIGYWGGEVRVEIQSVNKQVQTDEEEALSSEIDSESEAESSALSSTSSDEAESEAEAECVRTPVRTRLPTRTPSPVFSPSPSPQKPSLPIPARPLEPSPVPAEVDLASLLSSALVFSRQTSLTLKDLTKAVLDGNPALVQLGSEQRWESWLESELESDGMWGRIVRVGKDASGHPLLDQFFYDPAKDADKTRAAELGSLMRPLRGTQRQGKTYFFKRPSTPGKKRR</sequence>
<dbReference type="AlphaFoldDB" id="A0A0F7SQC9"/>
<organism evidence="3">
    <name type="scientific">Phaffia rhodozyma</name>
    <name type="common">Yeast</name>
    <name type="synonym">Xanthophyllomyces dendrorhous</name>
    <dbReference type="NCBI Taxonomy" id="264483"/>
    <lineage>
        <taxon>Eukaryota</taxon>
        <taxon>Fungi</taxon>
        <taxon>Dikarya</taxon>
        <taxon>Basidiomycota</taxon>
        <taxon>Agaricomycotina</taxon>
        <taxon>Tremellomycetes</taxon>
        <taxon>Cystofilobasidiales</taxon>
        <taxon>Mrakiaceae</taxon>
        <taxon>Phaffia</taxon>
    </lineage>
</organism>
<feature type="domain" description="FHA" evidence="2">
    <location>
        <begin position="244"/>
        <end position="329"/>
    </location>
</feature>
<accession>A0A0F7SQC9</accession>
<feature type="compositionally biased region" description="Low complexity" evidence="1">
    <location>
        <begin position="161"/>
        <end position="180"/>
    </location>
</feature>
<dbReference type="EMBL" id="LN483142">
    <property type="protein sequence ID" value="CED82829.1"/>
    <property type="molecule type" value="Genomic_DNA"/>
</dbReference>
<feature type="compositionally biased region" description="Low complexity" evidence="1">
    <location>
        <begin position="17"/>
        <end position="26"/>
    </location>
</feature>
<feature type="compositionally biased region" description="Polar residues" evidence="1">
    <location>
        <begin position="1"/>
        <end position="16"/>
    </location>
</feature>
<feature type="region of interest" description="Disordered" evidence="1">
    <location>
        <begin position="387"/>
        <end position="464"/>
    </location>
</feature>
<feature type="region of interest" description="Disordered" evidence="1">
    <location>
        <begin position="564"/>
        <end position="594"/>
    </location>
</feature>
<feature type="compositionally biased region" description="Pro residues" evidence="1">
    <location>
        <begin position="444"/>
        <end position="464"/>
    </location>
</feature>
<feature type="compositionally biased region" description="Acidic residues" evidence="1">
    <location>
        <begin position="136"/>
        <end position="155"/>
    </location>
</feature>
<evidence type="ECO:0000259" key="2">
    <source>
        <dbReference type="PROSITE" id="PS50006"/>
    </source>
</evidence>
<feature type="compositionally biased region" description="Basic and acidic residues" evidence="1">
    <location>
        <begin position="122"/>
        <end position="135"/>
    </location>
</feature>
<dbReference type="PROSITE" id="PS50006">
    <property type="entry name" value="FHA_DOMAIN"/>
    <property type="match status" value="1"/>
</dbReference>
<reference evidence="3" key="1">
    <citation type="submission" date="2014-08" db="EMBL/GenBank/DDBJ databases">
        <authorList>
            <person name="Sharma Rahul"/>
            <person name="Thines Marco"/>
        </authorList>
    </citation>
    <scope>NUCLEOTIDE SEQUENCE</scope>
</reference>
<feature type="region of interest" description="Disordered" evidence="1">
    <location>
        <begin position="1"/>
        <end position="180"/>
    </location>
</feature>
<dbReference type="SUPFAM" id="SSF49879">
    <property type="entry name" value="SMAD/FHA domain"/>
    <property type="match status" value="1"/>
</dbReference>
<name>A0A0F7SQC9_PHARH</name>
<evidence type="ECO:0000313" key="3">
    <source>
        <dbReference type="EMBL" id="CED82829.1"/>
    </source>
</evidence>